<evidence type="ECO:0000259" key="3">
    <source>
        <dbReference type="SMART" id="SM01017"/>
    </source>
</evidence>
<dbReference type="GO" id="GO:0005737">
    <property type="term" value="C:cytoplasm"/>
    <property type="evidence" value="ECO:0007669"/>
    <property type="project" value="TreeGrafter"/>
</dbReference>
<evidence type="ECO:0000256" key="1">
    <source>
        <dbReference type="ARBA" id="ARBA00005298"/>
    </source>
</evidence>
<dbReference type="Pfam" id="PF02752">
    <property type="entry name" value="Arrestin_C"/>
    <property type="match status" value="1"/>
</dbReference>
<dbReference type="GO" id="GO:0007399">
    <property type="term" value="P:nervous system development"/>
    <property type="evidence" value="ECO:0007669"/>
    <property type="project" value="UniProtKB-ARBA"/>
</dbReference>
<feature type="compositionally biased region" description="Polar residues" evidence="2">
    <location>
        <begin position="341"/>
        <end position="353"/>
    </location>
</feature>
<dbReference type="InterPro" id="IPR014752">
    <property type="entry name" value="Arrestin-like_C"/>
</dbReference>
<dbReference type="Proteomes" id="UP000515150">
    <property type="component" value="Chromosome 9"/>
</dbReference>
<dbReference type="OrthoDB" id="2333384at2759"/>
<dbReference type="SMART" id="SM01017">
    <property type="entry name" value="Arrestin_C"/>
    <property type="match status" value="1"/>
</dbReference>
<name>A0A9W2Y1K4_BETSP</name>
<dbReference type="InterPro" id="IPR050357">
    <property type="entry name" value="Arrestin_domain-protein"/>
</dbReference>
<dbReference type="PANTHER" id="PTHR11188">
    <property type="entry name" value="ARRESTIN DOMAIN CONTAINING PROTEIN"/>
    <property type="match status" value="1"/>
</dbReference>
<dbReference type="InterPro" id="IPR011021">
    <property type="entry name" value="Arrestin-like_N"/>
</dbReference>
<organism evidence="4 5">
    <name type="scientific">Betta splendens</name>
    <name type="common">Siamese fighting fish</name>
    <dbReference type="NCBI Taxonomy" id="158456"/>
    <lineage>
        <taxon>Eukaryota</taxon>
        <taxon>Metazoa</taxon>
        <taxon>Chordata</taxon>
        <taxon>Craniata</taxon>
        <taxon>Vertebrata</taxon>
        <taxon>Euteleostomi</taxon>
        <taxon>Actinopterygii</taxon>
        <taxon>Neopterygii</taxon>
        <taxon>Teleostei</taxon>
        <taxon>Neoteleostei</taxon>
        <taxon>Acanthomorphata</taxon>
        <taxon>Anabantaria</taxon>
        <taxon>Anabantiformes</taxon>
        <taxon>Anabantoidei</taxon>
        <taxon>Osphronemidae</taxon>
        <taxon>Betta</taxon>
    </lineage>
</organism>
<dbReference type="SUPFAM" id="SSF81296">
    <property type="entry name" value="E set domains"/>
    <property type="match status" value="2"/>
</dbReference>
<dbReference type="InterPro" id="IPR014756">
    <property type="entry name" value="Ig_E-set"/>
</dbReference>
<dbReference type="AlphaFoldDB" id="A0A9W2Y1K4"/>
<evidence type="ECO:0000313" key="5">
    <source>
        <dbReference type="RefSeq" id="XP_055367861.1"/>
    </source>
</evidence>
<dbReference type="KEGG" id="bspl:114862860"/>
<reference evidence="5" key="1">
    <citation type="submission" date="2025-08" db="UniProtKB">
        <authorList>
            <consortium name="RefSeq"/>
        </authorList>
    </citation>
    <scope>IDENTIFICATION</scope>
</reference>
<dbReference type="RefSeq" id="XP_055367861.1">
    <property type="nucleotide sequence ID" value="XM_055511886.1"/>
</dbReference>
<sequence length="353" mass="40713">MKILEVTYNPINERNTFTNGDLISGQVTVKVRKETQINSLYIKLCAKAKVLWRRRFGYTVVVYHAKEKYFNSKHYFIQDRNVRVDNQTLLRNQHGEIYSSVVAPGCHVYPFTFQIPFGNFPSSFRGPFGKIIYQLEAKLSRSIKITKKDSAHIYFVSRPDPNSVCLMMAPQHETKTQEMKVFSSGSVSMDVSIEKTSFIQGEGMKVVAIVQNNSSHEIKLKYRVYMKQSFFAKRRRKRFTKDLLKEVGEPIPPSSKETATRVITIPRDMEPSILNCNIIKVEYRLRVYLDVKYASDPEIKFPIIILPGCQTPWFQYHQRQLSGMSAPQTLDAQPPHGAHTMYSSVTDSNKTLF</sequence>
<accession>A0A9W2Y1K4</accession>
<dbReference type="GO" id="GO:0015031">
    <property type="term" value="P:protein transport"/>
    <property type="evidence" value="ECO:0007669"/>
    <property type="project" value="TreeGrafter"/>
</dbReference>
<evidence type="ECO:0000256" key="2">
    <source>
        <dbReference type="SAM" id="MobiDB-lite"/>
    </source>
</evidence>
<protein>
    <submittedName>
        <fullName evidence="5">Arrestin domain-containing protein 3</fullName>
    </submittedName>
</protein>
<dbReference type="Pfam" id="PF00339">
    <property type="entry name" value="Arrestin_N"/>
    <property type="match status" value="1"/>
</dbReference>
<dbReference type="GO" id="GO:0005886">
    <property type="term" value="C:plasma membrane"/>
    <property type="evidence" value="ECO:0007669"/>
    <property type="project" value="TreeGrafter"/>
</dbReference>
<comment type="similarity">
    <text evidence="1">Belongs to the arrestin family.</text>
</comment>
<dbReference type="GeneID" id="114862860"/>
<keyword evidence="4" id="KW-1185">Reference proteome</keyword>
<dbReference type="PANTHER" id="PTHR11188:SF135">
    <property type="entry name" value="ARRESTIN DOMAIN CONTAINING 3-LIKE-RELATED"/>
    <property type="match status" value="1"/>
</dbReference>
<gene>
    <name evidence="5" type="primary">LOC114862860</name>
</gene>
<feature type="region of interest" description="Disordered" evidence="2">
    <location>
        <begin position="329"/>
        <end position="353"/>
    </location>
</feature>
<dbReference type="Gene3D" id="2.60.40.640">
    <property type="match status" value="2"/>
</dbReference>
<proteinExistence type="inferred from homology"/>
<dbReference type="InterPro" id="IPR011022">
    <property type="entry name" value="Arrestin_C-like"/>
</dbReference>
<feature type="domain" description="Arrestin C-terminal-like" evidence="3">
    <location>
        <begin position="183"/>
        <end position="314"/>
    </location>
</feature>
<evidence type="ECO:0000313" key="4">
    <source>
        <dbReference type="Proteomes" id="UP000515150"/>
    </source>
</evidence>